<evidence type="ECO:0000313" key="3">
    <source>
        <dbReference type="Proteomes" id="UP001367676"/>
    </source>
</evidence>
<sequence length="242" mass="27440">MRCEYPVPISLLSLVGLKETDGGGGREGKLGQREGRRREKNETIEQTEYTYLSHLAELRVSNYSYNLNSPTKGQSESETEIRKPSVRSYDMVVVRTANRSAAGIVIGNYIVRPSSRRKGKWPTENTSMNRGSCYGHYRNSFDRRNCVWYKLQSGKVAKWQSGKVAKWVAWYARTPLSALRAVEAKRRRGEEGWRPVVARDVPSSSRPHFARLVLCSPIVIYPRWIAFGTLPSPSPPPPVDSH</sequence>
<organism evidence="2 3">
    <name type="scientific">Parthenolecanium corni</name>
    <dbReference type="NCBI Taxonomy" id="536013"/>
    <lineage>
        <taxon>Eukaryota</taxon>
        <taxon>Metazoa</taxon>
        <taxon>Ecdysozoa</taxon>
        <taxon>Arthropoda</taxon>
        <taxon>Hexapoda</taxon>
        <taxon>Insecta</taxon>
        <taxon>Pterygota</taxon>
        <taxon>Neoptera</taxon>
        <taxon>Paraneoptera</taxon>
        <taxon>Hemiptera</taxon>
        <taxon>Sternorrhyncha</taxon>
        <taxon>Coccoidea</taxon>
        <taxon>Coccidae</taxon>
        <taxon>Parthenolecanium</taxon>
    </lineage>
</organism>
<dbReference type="AlphaFoldDB" id="A0AAN9T8D5"/>
<dbReference type="EMBL" id="JBBCAQ010000036">
    <property type="protein sequence ID" value="KAK7575470.1"/>
    <property type="molecule type" value="Genomic_DNA"/>
</dbReference>
<gene>
    <name evidence="2" type="ORF">V9T40_011756</name>
</gene>
<protein>
    <submittedName>
        <fullName evidence="2">Uncharacterized protein</fullName>
    </submittedName>
</protein>
<keyword evidence="3" id="KW-1185">Reference proteome</keyword>
<evidence type="ECO:0000256" key="1">
    <source>
        <dbReference type="SAM" id="MobiDB-lite"/>
    </source>
</evidence>
<dbReference type="Proteomes" id="UP001367676">
    <property type="component" value="Unassembled WGS sequence"/>
</dbReference>
<name>A0AAN9T8D5_9HEMI</name>
<evidence type="ECO:0000313" key="2">
    <source>
        <dbReference type="EMBL" id="KAK7575470.1"/>
    </source>
</evidence>
<accession>A0AAN9T8D5</accession>
<comment type="caution">
    <text evidence="2">The sequence shown here is derived from an EMBL/GenBank/DDBJ whole genome shotgun (WGS) entry which is preliminary data.</text>
</comment>
<proteinExistence type="predicted"/>
<feature type="region of interest" description="Disordered" evidence="1">
    <location>
        <begin position="20"/>
        <end position="40"/>
    </location>
</feature>
<reference evidence="2 3" key="1">
    <citation type="submission" date="2024-03" db="EMBL/GenBank/DDBJ databases">
        <title>Adaptation during the transition from Ophiocordyceps entomopathogen to insect associate is accompanied by gene loss and intensified selection.</title>
        <authorList>
            <person name="Ward C.M."/>
            <person name="Onetto C.A."/>
            <person name="Borneman A.R."/>
        </authorList>
    </citation>
    <scope>NUCLEOTIDE SEQUENCE [LARGE SCALE GENOMIC DNA]</scope>
    <source>
        <strain evidence="2">AWRI1</strain>
        <tissue evidence="2">Single Adult Female</tissue>
    </source>
</reference>